<dbReference type="InParanoid" id="Q7S847"/>
<evidence type="ECO:0000313" key="1">
    <source>
        <dbReference type="EMBL" id="EAA32509.1"/>
    </source>
</evidence>
<proteinExistence type="predicted"/>
<dbReference type="AlphaFoldDB" id="Q7S847"/>
<dbReference type="RefSeq" id="XP_961745.1">
    <property type="nucleotide sequence ID" value="XM_956652.1"/>
</dbReference>
<organism evidence="1 2">
    <name type="scientific">Neurospora crassa (strain ATCC 24698 / 74-OR23-1A / CBS 708.71 / DSM 1257 / FGSC 987)</name>
    <dbReference type="NCBI Taxonomy" id="367110"/>
    <lineage>
        <taxon>Eukaryota</taxon>
        <taxon>Fungi</taxon>
        <taxon>Dikarya</taxon>
        <taxon>Ascomycota</taxon>
        <taxon>Pezizomycotina</taxon>
        <taxon>Sordariomycetes</taxon>
        <taxon>Sordariomycetidae</taxon>
        <taxon>Sordariales</taxon>
        <taxon>Sordariaceae</taxon>
        <taxon>Neurospora</taxon>
    </lineage>
</organism>
<dbReference type="HOGENOM" id="CLU_2121716_0_0_1"/>
<sequence>MSGPRVSRVQGQWQDPRVKNQRLLLDRTWFLSHPASDPADKWVIVLSSILPRKEPTDLSQLADKADDRPDKAEKFADPTVVQISGDTCAQAVSIVHLAETELGRQIAKLCICSA</sequence>
<dbReference type="EMBL" id="CM002239">
    <property type="protein sequence ID" value="EAA32509.1"/>
    <property type="molecule type" value="Genomic_DNA"/>
</dbReference>
<reference evidence="1 2" key="1">
    <citation type="journal article" date="2003" name="Nature">
        <title>The genome sequence of the filamentous fungus Neurospora crassa.</title>
        <authorList>
            <person name="Galagan J.E."/>
            <person name="Calvo S.E."/>
            <person name="Borkovich K.A."/>
            <person name="Selker E.U."/>
            <person name="Read N.D."/>
            <person name="Jaffe D."/>
            <person name="FitzHugh W."/>
            <person name="Ma L.J."/>
            <person name="Smirnov S."/>
            <person name="Purcell S."/>
            <person name="Rehman B."/>
            <person name="Elkins T."/>
            <person name="Engels R."/>
            <person name="Wang S."/>
            <person name="Nielsen C.B."/>
            <person name="Butler J."/>
            <person name="Endrizzi M."/>
            <person name="Qui D."/>
            <person name="Ianakiev P."/>
            <person name="Bell-Pedersen D."/>
            <person name="Nelson M.A."/>
            <person name="Werner-Washburne M."/>
            <person name="Selitrennikoff C.P."/>
            <person name="Kinsey J.A."/>
            <person name="Braun E.L."/>
            <person name="Zelter A."/>
            <person name="Schulte U."/>
            <person name="Kothe G.O."/>
            <person name="Jedd G."/>
            <person name="Mewes W."/>
            <person name="Staben C."/>
            <person name="Marcotte E."/>
            <person name="Greenberg D."/>
            <person name="Roy A."/>
            <person name="Foley K."/>
            <person name="Naylor J."/>
            <person name="Stange-Thomann N."/>
            <person name="Barrett R."/>
            <person name="Gnerre S."/>
            <person name="Kamal M."/>
            <person name="Kamvysselis M."/>
            <person name="Mauceli E."/>
            <person name="Bielke C."/>
            <person name="Rudd S."/>
            <person name="Frishman D."/>
            <person name="Krystofova S."/>
            <person name="Rasmussen C."/>
            <person name="Metzenberg R.L."/>
            <person name="Perkins D.D."/>
            <person name="Kroken S."/>
            <person name="Cogoni C."/>
            <person name="Macino G."/>
            <person name="Catcheside D."/>
            <person name="Li W."/>
            <person name="Pratt R.J."/>
            <person name="Osmani S.A."/>
            <person name="DeSouza C.P."/>
            <person name="Glass L."/>
            <person name="Orbach M.J."/>
            <person name="Berglund J.A."/>
            <person name="Voelker R."/>
            <person name="Yarden O."/>
            <person name="Plamann M."/>
            <person name="Seiler S."/>
            <person name="Dunlap J."/>
            <person name="Radford A."/>
            <person name="Aramayo R."/>
            <person name="Natvig D.O."/>
            <person name="Alex L.A."/>
            <person name="Mannhaupt G."/>
            <person name="Ebbole D.J."/>
            <person name="Freitag M."/>
            <person name="Paulsen I."/>
            <person name="Sachs M.S."/>
            <person name="Lander E.S."/>
            <person name="Nusbaum C."/>
            <person name="Birren B."/>
        </authorList>
    </citation>
    <scope>NUCLEOTIDE SEQUENCE [LARGE SCALE GENOMIC DNA]</scope>
    <source>
        <strain evidence="2">ATCC 24698 / 74-OR23-1A / CBS 708.71 / DSM 1257 / FGSC 987</strain>
    </source>
</reference>
<name>Q7S847_NEUCR</name>
<dbReference type="GeneID" id="3877893"/>
<evidence type="ECO:0000313" key="2">
    <source>
        <dbReference type="Proteomes" id="UP000001805"/>
    </source>
</evidence>
<dbReference type="KEGG" id="ncr:NCU07973"/>
<dbReference type="PaxDb" id="5141-EFNCRP00000008155"/>
<gene>
    <name evidence="1" type="ORF">NCU07973</name>
</gene>
<dbReference type="VEuPathDB" id="FungiDB:NCU07973"/>
<accession>Q7S847</accession>
<dbReference type="Proteomes" id="UP000001805">
    <property type="component" value="Chromosome 4, Linkage Group IV"/>
</dbReference>
<protein>
    <submittedName>
        <fullName evidence="1">Uncharacterized protein</fullName>
    </submittedName>
</protein>
<keyword evidence="2" id="KW-1185">Reference proteome</keyword>